<name>A0ABN7V4B0_GIGMA</name>
<proteinExistence type="predicted"/>
<reference evidence="1 2" key="1">
    <citation type="submission" date="2021-06" db="EMBL/GenBank/DDBJ databases">
        <authorList>
            <person name="Kallberg Y."/>
            <person name="Tangrot J."/>
            <person name="Rosling A."/>
        </authorList>
    </citation>
    <scope>NUCLEOTIDE SEQUENCE [LARGE SCALE GENOMIC DNA]</scope>
    <source>
        <strain evidence="1 2">120-4 pot B 10/14</strain>
    </source>
</reference>
<evidence type="ECO:0000313" key="2">
    <source>
        <dbReference type="Proteomes" id="UP000789901"/>
    </source>
</evidence>
<gene>
    <name evidence="1" type="ORF">GMARGA_LOCUS14220</name>
</gene>
<evidence type="ECO:0000313" key="1">
    <source>
        <dbReference type="EMBL" id="CAG8729051.1"/>
    </source>
</evidence>
<sequence length="276" mass="31809">MDSEFQNKANIQQIFEKSDDLYQYFENSSTFKYNSYLFLLFLLGLTMTENVKWLCKYIGVHYSNIFDLEYKQYKAKKEINSIIKSVKRNASSLEAEIEQGIQIDLALNLQNNDECSDIEKIVTKKHRITVLGFSVKINITCNKCTTTVFYKNKTDGIDYSKLVAGAGLVGGVNREEWATILYVCGIIRQKFLKGITQLAPYQSLITKMCTSQNESVNRIKLNYTDKKQDYPKSYKTRHALAVIHNNNGLLELLQILRQAEEILKFSNQDLLNIAMI</sequence>
<dbReference type="EMBL" id="CAJVQB010009330">
    <property type="protein sequence ID" value="CAG8729051.1"/>
    <property type="molecule type" value="Genomic_DNA"/>
</dbReference>
<accession>A0ABN7V4B0</accession>
<protein>
    <submittedName>
        <fullName evidence="1">43579_t:CDS:1</fullName>
    </submittedName>
</protein>
<organism evidence="1 2">
    <name type="scientific">Gigaspora margarita</name>
    <dbReference type="NCBI Taxonomy" id="4874"/>
    <lineage>
        <taxon>Eukaryota</taxon>
        <taxon>Fungi</taxon>
        <taxon>Fungi incertae sedis</taxon>
        <taxon>Mucoromycota</taxon>
        <taxon>Glomeromycotina</taxon>
        <taxon>Glomeromycetes</taxon>
        <taxon>Diversisporales</taxon>
        <taxon>Gigasporaceae</taxon>
        <taxon>Gigaspora</taxon>
    </lineage>
</organism>
<dbReference type="Proteomes" id="UP000789901">
    <property type="component" value="Unassembled WGS sequence"/>
</dbReference>
<keyword evidence="2" id="KW-1185">Reference proteome</keyword>
<comment type="caution">
    <text evidence="1">The sequence shown here is derived from an EMBL/GenBank/DDBJ whole genome shotgun (WGS) entry which is preliminary data.</text>
</comment>